<dbReference type="InterPro" id="IPR004358">
    <property type="entry name" value="Sig_transdc_His_kin-like_C"/>
</dbReference>
<dbReference type="GO" id="GO:0000155">
    <property type="term" value="F:phosphorelay sensor kinase activity"/>
    <property type="evidence" value="ECO:0007669"/>
    <property type="project" value="InterPro"/>
</dbReference>
<evidence type="ECO:0000259" key="12">
    <source>
        <dbReference type="PROSITE" id="PS50885"/>
    </source>
</evidence>
<evidence type="ECO:0000259" key="11">
    <source>
        <dbReference type="PROSITE" id="PS50109"/>
    </source>
</evidence>
<evidence type="ECO:0000256" key="1">
    <source>
        <dbReference type="ARBA" id="ARBA00000085"/>
    </source>
</evidence>
<dbReference type="Gene3D" id="6.10.340.10">
    <property type="match status" value="1"/>
</dbReference>
<evidence type="ECO:0000256" key="10">
    <source>
        <dbReference type="SAM" id="Phobius"/>
    </source>
</evidence>
<feature type="transmembrane region" description="Helical" evidence="10">
    <location>
        <begin position="206"/>
        <end position="225"/>
    </location>
</feature>
<dbReference type="EC" id="2.7.13.3" evidence="3"/>
<dbReference type="PANTHER" id="PTHR43065">
    <property type="entry name" value="SENSOR HISTIDINE KINASE"/>
    <property type="match status" value="1"/>
</dbReference>
<dbReference type="InterPro" id="IPR005467">
    <property type="entry name" value="His_kinase_dom"/>
</dbReference>
<proteinExistence type="predicted"/>
<feature type="transmembrane region" description="Helical" evidence="10">
    <location>
        <begin position="350"/>
        <end position="371"/>
    </location>
</feature>
<evidence type="ECO:0000256" key="6">
    <source>
        <dbReference type="ARBA" id="ARBA00022741"/>
    </source>
</evidence>
<dbReference type="Pfam" id="PF02518">
    <property type="entry name" value="HATPase_c"/>
    <property type="match status" value="1"/>
</dbReference>
<feature type="transmembrane region" description="Helical" evidence="10">
    <location>
        <begin position="735"/>
        <end position="756"/>
    </location>
</feature>
<dbReference type="PROSITE" id="PS50109">
    <property type="entry name" value="HIS_KIN"/>
    <property type="match status" value="1"/>
</dbReference>
<dbReference type="CDD" id="cd00075">
    <property type="entry name" value="HATPase"/>
    <property type="match status" value="1"/>
</dbReference>
<dbReference type="SMART" id="SM00387">
    <property type="entry name" value="HATPase_c"/>
    <property type="match status" value="1"/>
</dbReference>
<gene>
    <name evidence="13" type="ORF">SAMN05216323_101715</name>
</gene>
<dbReference type="GO" id="GO:0016020">
    <property type="term" value="C:membrane"/>
    <property type="evidence" value="ECO:0007669"/>
    <property type="project" value="UniProtKB-SubCell"/>
</dbReference>
<dbReference type="SUPFAM" id="SSF55874">
    <property type="entry name" value="ATPase domain of HSP90 chaperone/DNA topoisomerase II/histidine kinase"/>
    <property type="match status" value="1"/>
</dbReference>
<feature type="transmembrane region" description="Helical" evidence="10">
    <location>
        <begin position="693"/>
        <end position="715"/>
    </location>
</feature>
<dbReference type="PRINTS" id="PR00344">
    <property type="entry name" value="BCTRLSENSOR"/>
</dbReference>
<dbReference type="InterPro" id="IPR003594">
    <property type="entry name" value="HATPase_dom"/>
</dbReference>
<feature type="transmembrane region" description="Helical" evidence="10">
    <location>
        <begin position="234"/>
        <end position="257"/>
    </location>
</feature>
<evidence type="ECO:0000256" key="4">
    <source>
        <dbReference type="ARBA" id="ARBA00022553"/>
    </source>
</evidence>
<evidence type="ECO:0000256" key="7">
    <source>
        <dbReference type="ARBA" id="ARBA00022777"/>
    </source>
</evidence>
<keyword evidence="4" id="KW-0597">Phosphoprotein</keyword>
<dbReference type="InterPro" id="IPR036890">
    <property type="entry name" value="HATPase_C_sf"/>
</dbReference>
<keyword evidence="10" id="KW-1133">Transmembrane helix</keyword>
<evidence type="ECO:0000313" key="13">
    <source>
        <dbReference type="EMBL" id="SDC09441.1"/>
    </source>
</evidence>
<feature type="transmembrane region" description="Helical" evidence="10">
    <location>
        <begin position="383"/>
        <end position="404"/>
    </location>
</feature>
<dbReference type="Gene3D" id="1.10.287.130">
    <property type="match status" value="1"/>
</dbReference>
<comment type="catalytic activity">
    <reaction evidence="1">
        <text>ATP + protein L-histidine = ADP + protein N-phospho-L-histidine.</text>
        <dbReference type="EC" id="2.7.13.3"/>
    </reaction>
</comment>
<keyword evidence="10" id="KW-0812">Transmembrane</keyword>
<dbReference type="RefSeq" id="WP_092437047.1">
    <property type="nucleotide sequence ID" value="NZ_FMYP01000017.1"/>
</dbReference>
<dbReference type="InterPro" id="IPR036097">
    <property type="entry name" value="HisK_dim/P_sf"/>
</dbReference>
<reference evidence="13 14" key="1">
    <citation type="submission" date="2016-09" db="EMBL/GenBank/DDBJ databases">
        <authorList>
            <person name="Capua I."/>
            <person name="De Benedictis P."/>
            <person name="Joannis T."/>
            <person name="Lombin L.H."/>
            <person name="Cattoli G."/>
        </authorList>
    </citation>
    <scope>NUCLEOTIDE SEQUENCE [LARGE SCALE GENOMIC DNA]</scope>
    <source>
        <strain evidence="13 14">A7P-90m</strain>
    </source>
</reference>
<feature type="transmembrane region" description="Helical" evidence="10">
    <location>
        <begin position="12"/>
        <end position="30"/>
    </location>
</feature>
<evidence type="ECO:0000256" key="2">
    <source>
        <dbReference type="ARBA" id="ARBA00004370"/>
    </source>
</evidence>
<dbReference type="Gene3D" id="3.30.565.10">
    <property type="entry name" value="Histidine kinase-like ATPase, C-terminal domain"/>
    <property type="match status" value="1"/>
</dbReference>
<dbReference type="GO" id="GO:0005524">
    <property type="term" value="F:ATP binding"/>
    <property type="evidence" value="ECO:0007669"/>
    <property type="project" value="UniProtKB-KW"/>
</dbReference>
<dbReference type="InterPro" id="IPR003661">
    <property type="entry name" value="HisK_dim/P_dom"/>
</dbReference>
<protein>
    <recommendedName>
        <fullName evidence="3">histidine kinase</fullName>
        <ecNumber evidence="3">2.7.13.3</ecNumber>
    </recommendedName>
</protein>
<evidence type="ECO:0000256" key="8">
    <source>
        <dbReference type="ARBA" id="ARBA00022840"/>
    </source>
</evidence>
<keyword evidence="14" id="KW-1185">Reference proteome</keyword>
<dbReference type="PROSITE" id="PS50885">
    <property type="entry name" value="HAMP"/>
    <property type="match status" value="1"/>
</dbReference>
<evidence type="ECO:0000256" key="3">
    <source>
        <dbReference type="ARBA" id="ARBA00012438"/>
    </source>
</evidence>
<feature type="domain" description="Histidine kinase" evidence="11">
    <location>
        <begin position="992"/>
        <end position="1204"/>
    </location>
</feature>
<evidence type="ECO:0000313" key="14">
    <source>
        <dbReference type="Proteomes" id="UP000199452"/>
    </source>
</evidence>
<feature type="transmembrane region" description="Helical" evidence="10">
    <location>
        <begin position="907"/>
        <end position="926"/>
    </location>
</feature>
<keyword evidence="7" id="KW-0418">Kinase</keyword>
<dbReference type="CDD" id="cd00082">
    <property type="entry name" value="HisKA"/>
    <property type="match status" value="1"/>
</dbReference>
<evidence type="ECO:0000256" key="9">
    <source>
        <dbReference type="ARBA" id="ARBA00023012"/>
    </source>
</evidence>
<feature type="transmembrane region" description="Helical" evidence="10">
    <location>
        <begin position="310"/>
        <end position="330"/>
    </location>
</feature>
<feature type="transmembrane region" description="Helical" evidence="10">
    <location>
        <begin position="436"/>
        <end position="454"/>
    </location>
</feature>
<dbReference type="STRING" id="1640674.SAMN05216323_101715"/>
<feature type="domain" description="HAMP" evidence="12">
    <location>
        <begin position="923"/>
        <end position="975"/>
    </location>
</feature>
<keyword evidence="8" id="KW-0067">ATP-binding</keyword>
<keyword evidence="10" id="KW-0472">Membrane</keyword>
<keyword evidence="9" id="KW-0902">Two-component regulatory system</keyword>
<keyword evidence="6" id="KW-0547">Nucleotide-binding</keyword>
<keyword evidence="5" id="KW-0808">Transferase</keyword>
<accession>A0A1G6ISN7</accession>
<dbReference type="SUPFAM" id="SSF47384">
    <property type="entry name" value="Homodimeric domain of signal transducing histidine kinase"/>
    <property type="match status" value="1"/>
</dbReference>
<dbReference type="Proteomes" id="UP000199452">
    <property type="component" value="Unassembled WGS sequence"/>
</dbReference>
<organism evidence="13 14">
    <name type="scientific">Williamwhitmania taraxaci</name>
    <dbReference type="NCBI Taxonomy" id="1640674"/>
    <lineage>
        <taxon>Bacteria</taxon>
        <taxon>Pseudomonadati</taxon>
        <taxon>Bacteroidota</taxon>
        <taxon>Bacteroidia</taxon>
        <taxon>Bacteroidales</taxon>
        <taxon>Williamwhitmaniaceae</taxon>
        <taxon>Williamwhitmania</taxon>
    </lineage>
</organism>
<comment type="subcellular location">
    <subcellularLocation>
        <location evidence="2">Membrane</location>
    </subcellularLocation>
</comment>
<evidence type="ECO:0000256" key="5">
    <source>
        <dbReference type="ARBA" id="ARBA00022679"/>
    </source>
</evidence>
<name>A0A1G6ISN7_9BACT</name>
<dbReference type="EMBL" id="FMYP01000017">
    <property type="protein sequence ID" value="SDC09441.1"/>
    <property type="molecule type" value="Genomic_DNA"/>
</dbReference>
<dbReference type="CDD" id="cd06225">
    <property type="entry name" value="HAMP"/>
    <property type="match status" value="1"/>
</dbReference>
<sequence>MKAKNCKTKQILWTCILLLVATILLALYAWRDSIASSIYSYEQKRIETSLSNRISITDETIDTIISDSLFVKSPSLSMALNERLQSLVKNDIALAIYKNGKIIAWSNSSPGPDEFNPFANYDSEPVALTGGVYLCNTKDTLGLHFISAIKVSTGFIIKNKYLQAKTVPESIAFNNISLAKPTEFQIKSKGKTVYSLLPNKGSEKKLGWLVIFSLLAISISANNLLRAFDWLKFWWLKLLAAPVIFFLIVNATIINYPELVKGLPPWLFNHELTDIGKLLQIAFITVFSIPVFVSGLEAKRLARWNDSNKGIVFPSLLLLLAAFTAGLSQLLLSNLLALMGPIGEGSAIEWAPSLIGLLTIVSLGWVMLLLVKVALRLVIQAKTTTIVLGGIALLSALLISLLPYNTPFDRMIGVTGALLLPLLIALGSKSNATTKLIPTYLSIVISVVLSLQLINDNHINTQKTLENIAKELAVDQDLNLESKIKRRISAIENDSTITVLLKKVPQSLSEINRYVRNTYFKDFSAQYDLQITACPRGSKLIVNDTPKKVDCQNFFVEMATLIGRPIVAEQFYFLNNNNGRISYLFLGRYNDGKGGRNFLAIEIDSKATLNLPGYPSLLSNKAKDSSTDLPTNVSYAKYRDSKLEMKVGKYPYPLKRPEYFKRNSNIDNGNYNHVIQRNDNQQIVVVSEEKSSLLFLLSPLVYIFLGAYILVRIVFRRRSKSQRNIFTLQKRIQRLSVSLMVISMLAVGTISLGYGLSRQETTIEQGITEKMRSAVTLTEPTAQQIEAVWSPGMIDSSMIATSNILYADLNIYSPTGDLMGTSRHEVFSNKLQGYWINPTAFTAIMEEKRDFVLVTEQIGLLKFTSAYAPLLNKSGDIIAILNLPYFIRENEIRQETLNLVGRIANTYLLLAIMAGLLGYFAAFNISKPLHVLKLAMRKTSIAGQPELLEYRDNDEIGYLVKEYNRMAAELSNSAQLLAQSEKEKVWREMARQIAHEIKNPLTPIKLSLQQLVRIKKDGAPDWDQRFYDFSKMLLEQVDILAKTASQFSAIATDVGNNSEVLNMAEFIENTISLFGGQPLQFENNTENTTIKPLVFADKELMQKALTNLVANALQASSEVKIQKVTISLIIVDNLVQMSITDNGYGIPTNLQPHIFEPYFTTKSSGTGLGLVLVRKTIEESGGKIWFESKMNAGTTFFIQIPLLPPHTDKL</sequence>
<dbReference type="PANTHER" id="PTHR43065:SF10">
    <property type="entry name" value="PEROXIDE STRESS-ACTIVATED HISTIDINE KINASE MAK3"/>
    <property type="match status" value="1"/>
</dbReference>
<dbReference type="AlphaFoldDB" id="A0A1G6ISN7"/>
<dbReference type="InterPro" id="IPR003660">
    <property type="entry name" value="HAMP_dom"/>
</dbReference>
<dbReference type="OrthoDB" id="9776727at2"/>
<feature type="transmembrane region" description="Helical" evidence="10">
    <location>
        <begin position="277"/>
        <end position="298"/>
    </location>
</feature>